<comment type="caution">
    <text evidence="1">The sequence shown here is derived from an EMBL/GenBank/DDBJ whole genome shotgun (WGS) entry which is preliminary data.</text>
</comment>
<dbReference type="EMBL" id="SJPK01000009">
    <property type="protein sequence ID" value="TWT64731.1"/>
    <property type="molecule type" value="Genomic_DNA"/>
</dbReference>
<sequence length="85" mass="9189">MTTPQRGSSMKAPGNAWGFRRHHLALAPTGRLYLHMPSEPQDCGEHEGRPVGANETFRYPIIRPQGDALGFHTAAPLGLKNASVG</sequence>
<evidence type="ECO:0000313" key="2">
    <source>
        <dbReference type="Proteomes" id="UP000318053"/>
    </source>
</evidence>
<keyword evidence="2" id="KW-1185">Reference proteome</keyword>
<reference evidence="1 2" key="1">
    <citation type="submission" date="2019-02" db="EMBL/GenBank/DDBJ databases">
        <title>Deep-cultivation of Planctomycetes and their phenomic and genomic characterization uncovers novel biology.</title>
        <authorList>
            <person name="Wiegand S."/>
            <person name="Jogler M."/>
            <person name="Boedeker C."/>
            <person name="Pinto D."/>
            <person name="Vollmers J."/>
            <person name="Rivas-Marin E."/>
            <person name="Kohn T."/>
            <person name="Peeters S.H."/>
            <person name="Heuer A."/>
            <person name="Rast P."/>
            <person name="Oberbeckmann S."/>
            <person name="Bunk B."/>
            <person name="Jeske O."/>
            <person name="Meyerdierks A."/>
            <person name="Storesund J.E."/>
            <person name="Kallscheuer N."/>
            <person name="Luecker S."/>
            <person name="Lage O.M."/>
            <person name="Pohl T."/>
            <person name="Merkel B.J."/>
            <person name="Hornburger P."/>
            <person name="Mueller R.-W."/>
            <person name="Bruemmer F."/>
            <person name="Labrenz M."/>
            <person name="Spormann A.M."/>
            <person name="Op Den Camp H."/>
            <person name="Overmann J."/>
            <person name="Amann R."/>
            <person name="Jetten M.S.M."/>
            <person name="Mascher T."/>
            <person name="Medema M.H."/>
            <person name="Devos D.P."/>
            <person name="Kaster A.-K."/>
            <person name="Ovreas L."/>
            <person name="Rohde M."/>
            <person name="Galperin M.Y."/>
            <person name="Jogler C."/>
        </authorList>
    </citation>
    <scope>NUCLEOTIDE SEQUENCE [LARGE SCALE GENOMIC DNA]</scope>
    <source>
        <strain evidence="1 2">CA85</strain>
    </source>
</reference>
<name>A0A5C5XQH1_9BACT</name>
<dbReference type="AlphaFoldDB" id="A0A5C5XQH1"/>
<proteinExistence type="predicted"/>
<organism evidence="1 2">
    <name type="scientific">Allorhodopirellula solitaria</name>
    <dbReference type="NCBI Taxonomy" id="2527987"/>
    <lineage>
        <taxon>Bacteria</taxon>
        <taxon>Pseudomonadati</taxon>
        <taxon>Planctomycetota</taxon>
        <taxon>Planctomycetia</taxon>
        <taxon>Pirellulales</taxon>
        <taxon>Pirellulaceae</taxon>
        <taxon>Allorhodopirellula</taxon>
    </lineage>
</organism>
<gene>
    <name evidence="1" type="ORF">CA85_35160</name>
</gene>
<accession>A0A5C5XQH1</accession>
<evidence type="ECO:0000313" key="1">
    <source>
        <dbReference type="EMBL" id="TWT64731.1"/>
    </source>
</evidence>
<dbReference type="Proteomes" id="UP000318053">
    <property type="component" value="Unassembled WGS sequence"/>
</dbReference>
<protein>
    <submittedName>
        <fullName evidence="1">Uncharacterized protein</fullName>
    </submittedName>
</protein>